<proteinExistence type="predicted"/>
<reference evidence="2 3" key="1">
    <citation type="submission" date="2018-08" db="EMBL/GenBank/DDBJ databases">
        <authorList>
            <person name="Laetsch R D."/>
            <person name="Stevens L."/>
            <person name="Kumar S."/>
            <person name="Blaxter L. M."/>
        </authorList>
    </citation>
    <scope>NUCLEOTIDE SEQUENCE [LARGE SCALE GENOMIC DNA]</scope>
</reference>
<feature type="compositionally biased region" description="Basic and acidic residues" evidence="1">
    <location>
        <begin position="114"/>
        <end position="124"/>
    </location>
</feature>
<dbReference type="STRING" id="42156.A0A3P6U7A7"/>
<accession>A0A3P6U7A7</accession>
<organism evidence="2 3">
    <name type="scientific">Litomosoides sigmodontis</name>
    <name type="common">Filarial nematode worm</name>
    <dbReference type="NCBI Taxonomy" id="42156"/>
    <lineage>
        <taxon>Eukaryota</taxon>
        <taxon>Metazoa</taxon>
        <taxon>Ecdysozoa</taxon>
        <taxon>Nematoda</taxon>
        <taxon>Chromadorea</taxon>
        <taxon>Rhabditida</taxon>
        <taxon>Spirurina</taxon>
        <taxon>Spiruromorpha</taxon>
        <taxon>Filarioidea</taxon>
        <taxon>Onchocercidae</taxon>
        <taxon>Litomosoides</taxon>
    </lineage>
</organism>
<dbReference type="AlphaFoldDB" id="A0A3P6U7A7"/>
<gene>
    <name evidence="2" type="ORF">NLS_LOCUS2345</name>
</gene>
<dbReference type="Gene3D" id="1.20.80.10">
    <property type="match status" value="1"/>
</dbReference>
<evidence type="ECO:0000256" key="1">
    <source>
        <dbReference type="SAM" id="MobiDB-lite"/>
    </source>
</evidence>
<dbReference type="EMBL" id="UYRX01000106">
    <property type="protein sequence ID" value="VDK74104.1"/>
    <property type="molecule type" value="Genomic_DNA"/>
</dbReference>
<dbReference type="OMA" id="KMCRAGY"/>
<sequence>MSYASDCDEDDFSNHWTSSDRQSSPSKMSSEGSDEIDDKIDSTTDVELSVSADIGHNQKKLKSLSGSDLKLNFVSNTHSTDSGSYEASNNESGSEFDEIPDLVNGDSADDAEISDARKSGKEPADEVDDEFIMEELEKLINRRNKKDNEARVRWLAFLREQKEAEEEAKQFQAYWERRHQEDKDLWRDKDFANAIYKMCRAGYSGKHGHFDVPNEILQQMDALYMQVTVGDYDGNKRLKCAKEWQKLEGKTRIDCQKEFIKLTNRTITMYGWNPPDGWL</sequence>
<feature type="region of interest" description="Disordered" evidence="1">
    <location>
        <begin position="73"/>
        <end position="128"/>
    </location>
</feature>
<feature type="compositionally biased region" description="Acidic residues" evidence="1">
    <location>
        <begin position="1"/>
        <end position="11"/>
    </location>
</feature>
<dbReference type="OrthoDB" id="5843584at2759"/>
<name>A0A3P6U7A7_LITSI</name>
<protein>
    <submittedName>
        <fullName evidence="2">Uncharacterized protein</fullName>
    </submittedName>
</protein>
<evidence type="ECO:0000313" key="3">
    <source>
        <dbReference type="Proteomes" id="UP000277928"/>
    </source>
</evidence>
<dbReference type="GO" id="GO:0000062">
    <property type="term" value="F:fatty-acyl-CoA binding"/>
    <property type="evidence" value="ECO:0007669"/>
    <property type="project" value="InterPro"/>
</dbReference>
<dbReference type="InterPro" id="IPR035984">
    <property type="entry name" value="Acyl-CoA-binding_sf"/>
</dbReference>
<feature type="compositionally biased region" description="Polar residues" evidence="1">
    <location>
        <begin position="14"/>
        <end position="31"/>
    </location>
</feature>
<keyword evidence="3" id="KW-1185">Reference proteome</keyword>
<dbReference type="SUPFAM" id="SSF47027">
    <property type="entry name" value="Acyl-CoA binding protein"/>
    <property type="match status" value="1"/>
</dbReference>
<dbReference type="Proteomes" id="UP000277928">
    <property type="component" value="Unassembled WGS sequence"/>
</dbReference>
<evidence type="ECO:0000313" key="2">
    <source>
        <dbReference type="EMBL" id="VDK74104.1"/>
    </source>
</evidence>
<dbReference type="InterPro" id="IPR014352">
    <property type="entry name" value="FERM/acyl-CoA-bd_prot_sf"/>
</dbReference>
<feature type="region of interest" description="Disordered" evidence="1">
    <location>
        <begin position="1"/>
        <end position="42"/>
    </location>
</feature>
<feature type="compositionally biased region" description="Polar residues" evidence="1">
    <location>
        <begin position="73"/>
        <end position="93"/>
    </location>
</feature>